<evidence type="ECO:0000313" key="2">
    <source>
        <dbReference type="Proteomes" id="UP000030663"/>
    </source>
</evidence>
<dbReference type="AlphaFoldDB" id="X0C931"/>
<dbReference type="Proteomes" id="UP000030663">
    <property type="component" value="Unassembled WGS sequence"/>
</dbReference>
<name>X0C931_FUSOX</name>
<proteinExistence type="predicted"/>
<sequence length="387" mass="42949">MQRHLYLEKVQDIMVALEVHHDEPQLENLVRTRSSTSQEDNDSRHNLPYQRLEDNFHFAMLSKNNTGHLTAVLVPSNGADFGSSVLDEKVSNLLCLSDKSSKMQLMYLGSQAVGILCSRAQAGDLIVEIHVEGCLLVLRRVDEGPIYDIVGQGILSANYCFPYGLTCKVRKLESWLRTLQDISVLRRKLEGGKSLVTEELEFYQAAEKPKVEAQLQEALQAAKANFFTQLTFNIAPVDLMILVGQDLEKDGSRNAEKNLQRLTTEICGTVEIDRIPDLCDPLSTASGIAGLVSLGLTLCNGLHTYFSAIKDRHNDIESAAQSLELRKVYISIVQTTASKLKHHSSLAVGGLYTSLKNCKSELKCLEGLLLELVPVKDPPAINNFLRK</sequence>
<organism evidence="1 2">
    <name type="scientific">Fusarium oxysporum f. sp. raphani 54005</name>
    <dbReference type="NCBI Taxonomy" id="1089458"/>
    <lineage>
        <taxon>Eukaryota</taxon>
        <taxon>Fungi</taxon>
        <taxon>Dikarya</taxon>
        <taxon>Ascomycota</taxon>
        <taxon>Pezizomycotina</taxon>
        <taxon>Sordariomycetes</taxon>
        <taxon>Hypocreomycetidae</taxon>
        <taxon>Hypocreales</taxon>
        <taxon>Nectriaceae</taxon>
        <taxon>Fusarium</taxon>
        <taxon>Fusarium oxysporum species complex</taxon>
    </lineage>
</organism>
<keyword evidence="2" id="KW-1185">Reference proteome</keyword>
<protein>
    <submittedName>
        <fullName evidence="1">Uncharacterized protein</fullName>
    </submittedName>
</protein>
<dbReference type="EMBL" id="JH658478">
    <property type="protein sequence ID" value="EXK79172.1"/>
    <property type="molecule type" value="Genomic_DNA"/>
</dbReference>
<dbReference type="OrthoDB" id="1577640at2759"/>
<gene>
    <name evidence="1" type="ORF">FOQG_16191</name>
</gene>
<evidence type="ECO:0000313" key="1">
    <source>
        <dbReference type="EMBL" id="EXK79172.1"/>
    </source>
</evidence>
<accession>X0C931</accession>
<dbReference type="HOGENOM" id="CLU_713799_0_0_1"/>
<reference evidence="1 2" key="1">
    <citation type="submission" date="2011-11" db="EMBL/GenBank/DDBJ databases">
        <title>The Genome Sequence of Fusarium oxysporum PHW815.</title>
        <authorList>
            <consortium name="The Broad Institute Genome Sequencing Platform"/>
            <person name="Ma L.-J."/>
            <person name="Gale L.R."/>
            <person name="Schwartz D.C."/>
            <person name="Zhou S."/>
            <person name="Corby-Kistler H."/>
            <person name="Young S.K."/>
            <person name="Zeng Q."/>
            <person name="Gargeya S."/>
            <person name="Fitzgerald M."/>
            <person name="Haas B."/>
            <person name="Abouelleil A."/>
            <person name="Alvarado L."/>
            <person name="Arachchi H.M."/>
            <person name="Berlin A."/>
            <person name="Brown A."/>
            <person name="Chapman S.B."/>
            <person name="Chen Z."/>
            <person name="Dunbar C."/>
            <person name="Freedman E."/>
            <person name="Gearin G."/>
            <person name="Goldberg J."/>
            <person name="Griggs A."/>
            <person name="Gujja S."/>
            <person name="Heiman D."/>
            <person name="Howarth C."/>
            <person name="Larson L."/>
            <person name="Lui A."/>
            <person name="MacDonald P.J.P."/>
            <person name="Montmayeur A."/>
            <person name="Murphy C."/>
            <person name="Neiman D."/>
            <person name="Pearson M."/>
            <person name="Priest M."/>
            <person name="Roberts A."/>
            <person name="Saif S."/>
            <person name="Shea T."/>
            <person name="Shenoy N."/>
            <person name="Sisk P."/>
            <person name="Stolte C."/>
            <person name="Sykes S."/>
            <person name="Wortman J."/>
            <person name="Nusbaum C."/>
            <person name="Birren B."/>
        </authorList>
    </citation>
    <scope>NUCLEOTIDE SEQUENCE [LARGE SCALE GENOMIC DNA]</scope>
    <source>
        <strain evidence="1 2">54005</strain>
    </source>
</reference>